<keyword evidence="1" id="KW-1133">Transmembrane helix</keyword>
<organism evidence="3 4">
    <name type="scientific">Pleurodeles waltl</name>
    <name type="common">Iberian ribbed newt</name>
    <dbReference type="NCBI Taxonomy" id="8319"/>
    <lineage>
        <taxon>Eukaryota</taxon>
        <taxon>Metazoa</taxon>
        <taxon>Chordata</taxon>
        <taxon>Craniata</taxon>
        <taxon>Vertebrata</taxon>
        <taxon>Euteleostomi</taxon>
        <taxon>Amphibia</taxon>
        <taxon>Batrachia</taxon>
        <taxon>Caudata</taxon>
        <taxon>Salamandroidea</taxon>
        <taxon>Salamandridae</taxon>
        <taxon>Pleurodelinae</taxon>
        <taxon>Pleurodeles</taxon>
    </lineage>
</organism>
<dbReference type="Proteomes" id="UP001066276">
    <property type="component" value="Chromosome 3_1"/>
</dbReference>
<name>A0AAV7UF34_PLEWA</name>
<evidence type="ECO:0000256" key="2">
    <source>
        <dbReference type="SAM" id="SignalP"/>
    </source>
</evidence>
<reference evidence="3" key="1">
    <citation type="journal article" date="2022" name="bioRxiv">
        <title>Sequencing and chromosome-scale assembly of the giantPleurodeles waltlgenome.</title>
        <authorList>
            <person name="Brown T."/>
            <person name="Elewa A."/>
            <person name="Iarovenko S."/>
            <person name="Subramanian E."/>
            <person name="Araus A.J."/>
            <person name="Petzold A."/>
            <person name="Susuki M."/>
            <person name="Suzuki K.-i.T."/>
            <person name="Hayashi T."/>
            <person name="Toyoda A."/>
            <person name="Oliveira C."/>
            <person name="Osipova E."/>
            <person name="Leigh N.D."/>
            <person name="Simon A."/>
            <person name="Yun M.H."/>
        </authorList>
    </citation>
    <scope>NUCLEOTIDE SEQUENCE</scope>
    <source>
        <strain evidence="3">20211129_DDA</strain>
        <tissue evidence="3">Liver</tissue>
    </source>
</reference>
<keyword evidence="4" id="KW-1185">Reference proteome</keyword>
<dbReference type="AlphaFoldDB" id="A0AAV7UF34"/>
<keyword evidence="1" id="KW-0472">Membrane</keyword>
<keyword evidence="1" id="KW-0812">Transmembrane</keyword>
<dbReference type="EMBL" id="JANPWB010000005">
    <property type="protein sequence ID" value="KAJ1187672.1"/>
    <property type="molecule type" value="Genomic_DNA"/>
</dbReference>
<accession>A0AAV7UF34</accession>
<feature type="chain" id="PRO_5043395307" description="Reverse transcriptase domain-containing protein" evidence="2">
    <location>
        <begin position="17"/>
        <end position="114"/>
    </location>
</feature>
<evidence type="ECO:0008006" key="5">
    <source>
        <dbReference type="Google" id="ProtNLM"/>
    </source>
</evidence>
<proteinExistence type="predicted"/>
<feature type="transmembrane region" description="Helical" evidence="1">
    <location>
        <begin position="78"/>
        <end position="97"/>
    </location>
</feature>
<evidence type="ECO:0000313" key="4">
    <source>
        <dbReference type="Proteomes" id="UP001066276"/>
    </source>
</evidence>
<evidence type="ECO:0000313" key="3">
    <source>
        <dbReference type="EMBL" id="KAJ1187672.1"/>
    </source>
</evidence>
<keyword evidence="2" id="KW-0732">Signal</keyword>
<feature type="signal peptide" evidence="2">
    <location>
        <begin position="1"/>
        <end position="16"/>
    </location>
</feature>
<comment type="caution">
    <text evidence="3">The sequence shown here is derived from an EMBL/GenBank/DDBJ whole genome shotgun (WGS) entry which is preliminary data.</text>
</comment>
<gene>
    <name evidence="3" type="ORF">NDU88_004446</name>
</gene>
<sequence length="114" mass="12446">MSPLLCALAMEQLACASWQALRPWGITVEETNHVASLYTYDTLVYLQQPEYAVPILLNAMTEFGGPVGLHVNYRKSSLFLLGVLTVVSAALLLKVGLKGKTECKILSIRIAHGD</sequence>
<protein>
    <recommendedName>
        <fullName evidence="5">Reverse transcriptase domain-containing protein</fullName>
    </recommendedName>
</protein>
<evidence type="ECO:0000256" key="1">
    <source>
        <dbReference type="SAM" id="Phobius"/>
    </source>
</evidence>